<dbReference type="Proteomes" id="UP001565283">
    <property type="component" value="Unassembled WGS sequence"/>
</dbReference>
<proteinExistence type="predicted"/>
<evidence type="ECO:0000313" key="2">
    <source>
        <dbReference type="Proteomes" id="UP001565283"/>
    </source>
</evidence>
<organism evidence="1 2">
    <name type="scientific">Lactococcus ileimucosae</name>
    <dbReference type="NCBI Taxonomy" id="2941329"/>
    <lineage>
        <taxon>Bacteria</taxon>
        <taxon>Bacillati</taxon>
        <taxon>Bacillota</taxon>
        <taxon>Bacilli</taxon>
        <taxon>Lactobacillales</taxon>
        <taxon>Streptococcaceae</taxon>
        <taxon>Lactococcus</taxon>
    </lineage>
</organism>
<sequence length="198" mass="23194">MELKQDMLFHKIPDKKISYYISSSLEKGKALAQKYQGSTLEDLFKKLDILVTPAKSEGSFYKVKFRAQFEVDIKGNKEIVIYNRSIQDLADKNDVTFEGMKKIVLSHELFHFLEETLDESVSENLESIESFKFLGLSRKAKISRASEIAANAFAKTFLKLNYLPNYYDYQYILKTNQMKENELEEEYQNFEKVFKIND</sequence>
<reference evidence="1 2" key="1">
    <citation type="submission" date="2024-03" db="EMBL/GenBank/DDBJ databases">
        <title>Mouse gut bacterial collection (mGBC) of GemPharmatech.</title>
        <authorList>
            <person name="He Y."/>
            <person name="Dong L."/>
            <person name="Wu D."/>
            <person name="Gao X."/>
            <person name="Lin Z."/>
        </authorList>
    </citation>
    <scope>NUCLEOTIDE SEQUENCE [LARGE SCALE GENOMIC DNA]</scope>
    <source>
        <strain evidence="1 2">61-15</strain>
    </source>
</reference>
<name>A0ABV4D445_9LACT</name>
<keyword evidence="2" id="KW-1185">Reference proteome</keyword>
<evidence type="ECO:0008006" key="3">
    <source>
        <dbReference type="Google" id="ProtNLM"/>
    </source>
</evidence>
<protein>
    <recommendedName>
        <fullName evidence="3">IrrE N-terminal-like domain-containing protein</fullName>
    </recommendedName>
</protein>
<evidence type="ECO:0000313" key="1">
    <source>
        <dbReference type="EMBL" id="MEY8443629.1"/>
    </source>
</evidence>
<accession>A0ABV4D445</accession>
<dbReference type="EMBL" id="JBCLSH010000013">
    <property type="protein sequence ID" value="MEY8443629.1"/>
    <property type="molecule type" value="Genomic_DNA"/>
</dbReference>
<comment type="caution">
    <text evidence="1">The sequence shown here is derived from an EMBL/GenBank/DDBJ whole genome shotgun (WGS) entry which is preliminary data.</text>
</comment>
<gene>
    <name evidence="1" type="ORF">AALA52_05150</name>
</gene>
<dbReference type="RefSeq" id="WP_369948260.1">
    <property type="nucleotide sequence ID" value="NZ_JBCLSH010000013.1"/>
</dbReference>